<dbReference type="Proteomes" id="UP000265515">
    <property type="component" value="Unassembled WGS sequence"/>
</dbReference>
<dbReference type="EMBL" id="BFEA01000051">
    <property type="protein sequence ID" value="GBG64555.1"/>
    <property type="molecule type" value="Genomic_DNA"/>
</dbReference>
<evidence type="ECO:0000259" key="2">
    <source>
        <dbReference type="Pfam" id="PF04937"/>
    </source>
</evidence>
<gene>
    <name evidence="3" type="ORF">CBR_g45249</name>
</gene>
<proteinExistence type="predicted"/>
<dbReference type="Pfam" id="PF04937">
    <property type="entry name" value="DUF659"/>
    <property type="match status" value="1"/>
</dbReference>
<reference evidence="3 4" key="1">
    <citation type="journal article" date="2018" name="Cell">
        <title>The Chara Genome: Secondary Complexity and Implications for Plant Terrestrialization.</title>
        <authorList>
            <person name="Nishiyama T."/>
            <person name="Sakayama H."/>
            <person name="Vries J.D."/>
            <person name="Buschmann H."/>
            <person name="Saint-Marcoux D."/>
            <person name="Ullrich K.K."/>
            <person name="Haas F.B."/>
            <person name="Vanderstraeten L."/>
            <person name="Becker D."/>
            <person name="Lang D."/>
            <person name="Vosolsobe S."/>
            <person name="Rombauts S."/>
            <person name="Wilhelmsson P.K.I."/>
            <person name="Janitza P."/>
            <person name="Kern R."/>
            <person name="Heyl A."/>
            <person name="Rumpler F."/>
            <person name="Villalobos L.I.A.C."/>
            <person name="Clay J.M."/>
            <person name="Skokan R."/>
            <person name="Toyoda A."/>
            <person name="Suzuki Y."/>
            <person name="Kagoshima H."/>
            <person name="Schijlen E."/>
            <person name="Tajeshwar N."/>
            <person name="Catarino B."/>
            <person name="Hetherington A.J."/>
            <person name="Saltykova A."/>
            <person name="Bonnot C."/>
            <person name="Breuninger H."/>
            <person name="Symeonidi A."/>
            <person name="Radhakrishnan G.V."/>
            <person name="Van Nieuwerburgh F."/>
            <person name="Deforce D."/>
            <person name="Chang C."/>
            <person name="Karol K.G."/>
            <person name="Hedrich R."/>
            <person name="Ulvskov P."/>
            <person name="Glockner G."/>
            <person name="Delwiche C.F."/>
            <person name="Petrasek J."/>
            <person name="Van de Peer Y."/>
            <person name="Friml J."/>
            <person name="Beilby M."/>
            <person name="Dolan L."/>
            <person name="Kohara Y."/>
            <person name="Sugano S."/>
            <person name="Fujiyama A."/>
            <person name="Delaux P.-M."/>
            <person name="Quint M."/>
            <person name="TheiBen G."/>
            <person name="Hagemann M."/>
            <person name="Harholt J."/>
            <person name="Dunand C."/>
            <person name="Zachgo S."/>
            <person name="Langdale J."/>
            <person name="Maumus F."/>
            <person name="Straeten D.V.D."/>
            <person name="Gould S.B."/>
            <person name="Rensing S.A."/>
        </authorList>
    </citation>
    <scope>NUCLEOTIDE SEQUENCE [LARGE SCALE GENOMIC DNA]</scope>
    <source>
        <strain evidence="3 4">S276</strain>
    </source>
</reference>
<feature type="domain" description="DUF659" evidence="2">
    <location>
        <begin position="238"/>
        <end position="393"/>
    </location>
</feature>
<evidence type="ECO:0000256" key="1">
    <source>
        <dbReference type="SAM" id="MobiDB-lite"/>
    </source>
</evidence>
<dbReference type="PANTHER" id="PTHR32166:SF123">
    <property type="entry name" value="BED-TYPE DOMAIN-CONTAINING PROTEIN"/>
    <property type="match status" value="1"/>
</dbReference>
<evidence type="ECO:0000313" key="4">
    <source>
        <dbReference type="Proteomes" id="UP000265515"/>
    </source>
</evidence>
<accession>A0A388K3E5</accession>
<organism evidence="3 4">
    <name type="scientific">Chara braunii</name>
    <name type="common">Braun's stonewort</name>
    <dbReference type="NCBI Taxonomy" id="69332"/>
    <lineage>
        <taxon>Eukaryota</taxon>
        <taxon>Viridiplantae</taxon>
        <taxon>Streptophyta</taxon>
        <taxon>Charophyceae</taxon>
        <taxon>Charales</taxon>
        <taxon>Characeae</taxon>
        <taxon>Chara</taxon>
    </lineage>
</organism>
<evidence type="ECO:0000313" key="3">
    <source>
        <dbReference type="EMBL" id="GBG64555.1"/>
    </source>
</evidence>
<dbReference type="InterPro" id="IPR012337">
    <property type="entry name" value="RNaseH-like_sf"/>
</dbReference>
<protein>
    <recommendedName>
        <fullName evidence="2">DUF659 domain-containing protein</fullName>
    </recommendedName>
</protein>
<keyword evidence="4" id="KW-1185">Reference proteome</keyword>
<feature type="region of interest" description="Disordered" evidence="1">
    <location>
        <begin position="107"/>
        <end position="133"/>
    </location>
</feature>
<dbReference type="SUPFAM" id="SSF53098">
    <property type="entry name" value="Ribonuclease H-like"/>
    <property type="match status" value="1"/>
</dbReference>
<comment type="caution">
    <text evidence="3">The sequence shown here is derived from an EMBL/GenBank/DDBJ whole genome shotgun (WGS) entry which is preliminary data.</text>
</comment>
<dbReference type="Gramene" id="GBG64555">
    <property type="protein sequence ID" value="GBG64555"/>
    <property type="gene ID" value="CBR_g45249"/>
</dbReference>
<dbReference type="PANTHER" id="PTHR32166">
    <property type="entry name" value="OSJNBA0013A04.12 PROTEIN"/>
    <property type="match status" value="1"/>
</dbReference>
<sequence>MRFGTGWLKVRSGVWWGVETSSSVAAYATRCFPVHDRRAVEHFTKTKVHCPRRTTEILWRLQRHGAQLRDSLSQRLATEYADAMEEELAVEDLVGRGTVALADAAATQTQTNGGEDGRGATGPHGGQQDYPARDVADDVRERLRALVGMGDGGDERGARGTHTTSTASTQVALRGRQTTLDPLLGNKVQNDLDRLLTLAMYRGGVPFNWLRLKETQNYWDYIVRLMRPCIVPAPRLLSYEGVRTRMMDIIYHEVAALIAPQKAKWKDTDCTLMTDGATDHRNKPIMNFIATQKSGSILIRTIDMSARDKTGVSLAEIWEGVIRDDIGVENVNAICTDNAEVMKVAASILHDHPDPAITRIPWIPCVAHCLSLLLRDIAAQPWVAEVIKKAHKIIKFMRNK</sequence>
<dbReference type="OrthoDB" id="2442898at2759"/>
<name>A0A388K3E5_CHABU</name>
<dbReference type="InterPro" id="IPR007021">
    <property type="entry name" value="DUF659"/>
</dbReference>
<dbReference type="AlphaFoldDB" id="A0A388K3E5"/>